<dbReference type="EMBL" id="FTNT01000002">
    <property type="protein sequence ID" value="SIR75876.1"/>
    <property type="molecule type" value="Genomic_DNA"/>
</dbReference>
<evidence type="ECO:0000313" key="2">
    <source>
        <dbReference type="EMBL" id="SIR75876.1"/>
    </source>
</evidence>
<organism evidence="2 3">
    <name type="scientific">Williamsia sterculiae</name>
    <dbReference type="NCBI Taxonomy" id="1344003"/>
    <lineage>
        <taxon>Bacteria</taxon>
        <taxon>Bacillati</taxon>
        <taxon>Actinomycetota</taxon>
        <taxon>Actinomycetes</taxon>
        <taxon>Mycobacteriales</taxon>
        <taxon>Nocardiaceae</taxon>
        <taxon>Williamsia</taxon>
    </lineage>
</organism>
<dbReference type="Pfam" id="PF14087">
    <property type="entry name" value="DUF4267"/>
    <property type="match status" value="1"/>
</dbReference>
<dbReference type="InterPro" id="IPR025363">
    <property type="entry name" value="DUF4267"/>
</dbReference>
<name>A0A1N7DJ92_9NOCA</name>
<protein>
    <recommendedName>
        <fullName evidence="4">DUF4267 domain-containing protein</fullName>
    </recommendedName>
</protein>
<dbReference type="Proteomes" id="UP000186218">
    <property type="component" value="Unassembled WGS sequence"/>
</dbReference>
<keyword evidence="1" id="KW-0472">Membrane</keyword>
<evidence type="ECO:0000313" key="3">
    <source>
        <dbReference type="Proteomes" id="UP000186218"/>
    </source>
</evidence>
<dbReference type="OrthoDB" id="119790at2"/>
<proteinExistence type="predicted"/>
<feature type="transmembrane region" description="Helical" evidence="1">
    <location>
        <begin position="82"/>
        <end position="102"/>
    </location>
</feature>
<keyword evidence="1" id="KW-1133">Transmembrane helix</keyword>
<feature type="transmembrane region" description="Helical" evidence="1">
    <location>
        <begin position="12"/>
        <end position="35"/>
    </location>
</feature>
<evidence type="ECO:0000256" key="1">
    <source>
        <dbReference type="SAM" id="Phobius"/>
    </source>
</evidence>
<dbReference type="RefSeq" id="WP_083709244.1">
    <property type="nucleotide sequence ID" value="NZ_FTNT01000002.1"/>
</dbReference>
<keyword evidence="3" id="KW-1185">Reference proteome</keyword>
<sequence length="149" mass="15309">MSSFRQLSVPSRVGIALAVAGGGFISYIGLSYLAAPQSIAPGFGFRQWPAGDADGFYAIKGIRDVATGLVLFVLLAMGQRRAAAIVMAVLTVIPLGDAMNVVAHDGSVATALGVHTLTAAMMMVSSALMLGGLRAEQSHPVVDRLPVAV</sequence>
<feature type="transmembrane region" description="Helical" evidence="1">
    <location>
        <begin position="108"/>
        <end position="130"/>
    </location>
</feature>
<gene>
    <name evidence="2" type="ORF">SAMN05445060_0677</name>
</gene>
<evidence type="ECO:0008006" key="4">
    <source>
        <dbReference type="Google" id="ProtNLM"/>
    </source>
</evidence>
<keyword evidence="1" id="KW-0812">Transmembrane</keyword>
<dbReference type="STRING" id="1344003.SAMN05445060_0677"/>
<feature type="transmembrane region" description="Helical" evidence="1">
    <location>
        <begin position="55"/>
        <end position="75"/>
    </location>
</feature>
<reference evidence="2 3" key="1">
    <citation type="submission" date="2017-01" db="EMBL/GenBank/DDBJ databases">
        <authorList>
            <person name="Mah S.A."/>
            <person name="Swanson W.J."/>
            <person name="Moy G.W."/>
            <person name="Vacquier V.D."/>
        </authorList>
    </citation>
    <scope>NUCLEOTIDE SEQUENCE [LARGE SCALE GENOMIC DNA]</scope>
    <source>
        <strain evidence="2 3">CPCC 203464</strain>
    </source>
</reference>
<accession>A0A1N7DJ92</accession>
<dbReference type="AlphaFoldDB" id="A0A1N7DJ92"/>